<proteinExistence type="inferred from homology"/>
<organism evidence="4 5">
    <name type="scientific">Peribacillus faecalis</name>
    <dbReference type="NCBI Taxonomy" id="2772559"/>
    <lineage>
        <taxon>Bacteria</taxon>
        <taxon>Bacillati</taxon>
        <taxon>Bacillota</taxon>
        <taxon>Bacilli</taxon>
        <taxon>Bacillales</taxon>
        <taxon>Bacillaceae</taxon>
        <taxon>Peribacillus</taxon>
    </lineage>
</organism>
<reference evidence="4" key="1">
    <citation type="submission" date="2020-09" db="EMBL/GenBank/DDBJ databases">
        <title>Bacillus faecalis sp. nov., a moderately halophilic bacterium isolated from cow faeces.</title>
        <authorList>
            <person name="Jiang L."/>
            <person name="Lee J."/>
        </authorList>
    </citation>
    <scope>NUCLEOTIDE SEQUENCE</scope>
    <source>
        <strain evidence="4">AGMB 02131</strain>
    </source>
</reference>
<evidence type="ECO:0000259" key="3">
    <source>
        <dbReference type="PROSITE" id="PS01031"/>
    </source>
</evidence>
<dbReference type="AlphaFoldDB" id="A0A927HDC5"/>
<dbReference type="Proteomes" id="UP000602076">
    <property type="component" value="Unassembled WGS sequence"/>
</dbReference>
<dbReference type="InterPro" id="IPR031107">
    <property type="entry name" value="Small_HSP"/>
</dbReference>
<comment type="similarity">
    <text evidence="1 2">Belongs to the small heat shock protein (HSP20) family.</text>
</comment>
<evidence type="ECO:0000256" key="1">
    <source>
        <dbReference type="PROSITE-ProRule" id="PRU00285"/>
    </source>
</evidence>
<protein>
    <submittedName>
        <fullName evidence="4">Hsp20/alpha crystallin family protein</fullName>
    </submittedName>
</protein>
<dbReference type="CDD" id="cd06464">
    <property type="entry name" value="ACD_sHsps-like"/>
    <property type="match status" value="1"/>
</dbReference>
<dbReference type="InterPro" id="IPR002068">
    <property type="entry name" value="A-crystallin/Hsp20_dom"/>
</dbReference>
<keyword evidence="5" id="KW-1185">Reference proteome</keyword>
<dbReference type="Pfam" id="PF00011">
    <property type="entry name" value="HSP20"/>
    <property type="match status" value="1"/>
</dbReference>
<evidence type="ECO:0000256" key="2">
    <source>
        <dbReference type="RuleBase" id="RU003616"/>
    </source>
</evidence>
<accession>A0A927HDC5</accession>
<dbReference type="InterPro" id="IPR008978">
    <property type="entry name" value="HSP20-like_chaperone"/>
</dbReference>
<gene>
    <name evidence="4" type="ORF">IEO70_19090</name>
</gene>
<name>A0A927HDC5_9BACI</name>
<dbReference type="RefSeq" id="WP_190999968.1">
    <property type="nucleotide sequence ID" value="NZ_JACXSI010000069.1"/>
</dbReference>
<comment type="caution">
    <text evidence="4">The sequence shown here is derived from an EMBL/GenBank/DDBJ whole genome shotgun (WGS) entry which is preliminary data.</text>
</comment>
<dbReference type="Gene3D" id="2.60.40.790">
    <property type="match status" value="1"/>
</dbReference>
<evidence type="ECO:0000313" key="5">
    <source>
        <dbReference type="Proteomes" id="UP000602076"/>
    </source>
</evidence>
<dbReference type="SUPFAM" id="SSF49764">
    <property type="entry name" value="HSP20-like chaperones"/>
    <property type="match status" value="1"/>
</dbReference>
<sequence>MPSQNRPDLFSDFITNMNHLFGNKTHKGSGLLQSIDDFFLQSPQNRSFPIETEEKENMYIVRAKLAGISKQQIQIEAYKQTLVITVENQETFKKEDTNKKTYEYRQSKQTVQRSVTFVKPIDEKAVTAGHNDGLLEIKVPKLKGTAIKIKA</sequence>
<dbReference type="PROSITE" id="PS01031">
    <property type="entry name" value="SHSP"/>
    <property type="match status" value="1"/>
</dbReference>
<evidence type="ECO:0000313" key="4">
    <source>
        <dbReference type="EMBL" id="MBD3110436.1"/>
    </source>
</evidence>
<feature type="domain" description="SHSP" evidence="3">
    <location>
        <begin position="41"/>
        <end position="151"/>
    </location>
</feature>
<dbReference type="PANTHER" id="PTHR11527">
    <property type="entry name" value="HEAT-SHOCK PROTEIN 20 FAMILY MEMBER"/>
    <property type="match status" value="1"/>
</dbReference>
<dbReference type="EMBL" id="JACXSI010000069">
    <property type="protein sequence ID" value="MBD3110436.1"/>
    <property type="molecule type" value="Genomic_DNA"/>
</dbReference>